<proteinExistence type="predicted"/>
<dbReference type="KEGG" id="bfo:118411182"/>
<dbReference type="Gene3D" id="1.10.150.50">
    <property type="entry name" value="Transcription Factor, Ets-1"/>
    <property type="match status" value="1"/>
</dbReference>
<dbReference type="InterPro" id="IPR001660">
    <property type="entry name" value="SAM"/>
</dbReference>
<keyword evidence="2" id="KW-1185">Reference proteome</keyword>
<gene>
    <name evidence="3" type="primary">LOC118411182</name>
</gene>
<dbReference type="Proteomes" id="UP000001554">
    <property type="component" value="Chromosome 3"/>
</dbReference>
<dbReference type="SUPFAM" id="SSF47769">
    <property type="entry name" value="SAM/Pointed domain"/>
    <property type="match status" value="1"/>
</dbReference>
<accession>A0A9J7KRN8</accession>
<dbReference type="OMA" id="MTEDHIV"/>
<dbReference type="InterPro" id="IPR013761">
    <property type="entry name" value="SAM/pointed_sf"/>
</dbReference>
<organism evidence="2 3">
    <name type="scientific">Branchiostoma floridae</name>
    <name type="common">Florida lancelet</name>
    <name type="synonym">Amphioxus</name>
    <dbReference type="NCBI Taxonomy" id="7739"/>
    <lineage>
        <taxon>Eukaryota</taxon>
        <taxon>Metazoa</taxon>
        <taxon>Chordata</taxon>
        <taxon>Cephalochordata</taxon>
        <taxon>Leptocardii</taxon>
        <taxon>Amphioxiformes</taxon>
        <taxon>Branchiostomatidae</taxon>
        <taxon>Branchiostoma</taxon>
    </lineage>
</organism>
<evidence type="ECO:0000259" key="1">
    <source>
        <dbReference type="PROSITE" id="PS50105"/>
    </source>
</evidence>
<dbReference type="PROSITE" id="PS50105">
    <property type="entry name" value="SAM_DOMAIN"/>
    <property type="match status" value="1"/>
</dbReference>
<dbReference type="AlphaFoldDB" id="A0A9J7KRN8"/>
<sequence length="135" mass="15833">MSDLKDIGVTDPHDRDDFRRHIKKLHQDEPDIDITVPDNVEIWLEVIGLATEEYKEKFKQAFPENTYPKAQDVFKDLKTMTESHITRKLGVKAKGHLRRLKLAITRIRQPTLREYSLLKIVNDSHFASMAFGLRY</sequence>
<reference evidence="2" key="1">
    <citation type="journal article" date="2020" name="Nat. Ecol. Evol.">
        <title>Deeply conserved synteny resolves early events in vertebrate evolution.</title>
        <authorList>
            <person name="Simakov O."/>
            <person name="Marletaz F."/>
            <person name="Yue J.X."/>
            <person name="O'Connell B."/>
            <person name="Jenkins J."/>
            <person name="Brandt A."/>
            <person name="Calef R."/>
            <person name="Tung C.H."/>
            <person name="Huang T.K."/>
            <person name="Schmutz J."/>
            <person name="Satoh N."/>
            <person name="Yu J.K."/>
            <person name="Putnam N.H."/>
            <person name="Green R.E."/>
            <person name="Rokhsar D.S."/>
        </authorList>
    </citation>
    <scope>NUCLEOTIDE SEQUENCE [LARGE SCALE GENOMIC DNA]</scope>
    <source>
        <strain evidence="2">S238N-H82</strain>
    </source>
</reference>
<name>A0A9J7KRN8_BRAFL</name>
<dbReference type="RefSeq" id="XP_035669153.1">
    <property type="nucleotide sequence ID" value="XM_035813260.1"/>
</dbReference>
<evidence type="ECO:0000313" key="3">
    <source>
        <dbReference type="RefSeq" id="XP_035669153.1"/>
    </source>
</evidence>
<protein>
    <submittedName>
        <fullName evidence="3">Uncharacterized protein LOC118411182</fullName>
    </submittedName>
</protein>
<dbReference type="Pfam" id="PF07647">
    <property type="entry name" value="SAM_2"/>
    <property type="match status" value="1"/>
</dbReference>
<feature type="domain" description="SAM" evidence="1">
    <location>
        <begin position="35"/>
        <end position="110"/>
    </location>
</feature>
<evidence type="ECO:0000313" key="2">
    <source>
        <dbReference type="Proteomes" id="UP000001554"/>
    </source>
</evidence>
<dbReference type="GeneID" id="118411182"/>
<reference evidence="3" key="2">
    <citation type="submission" date="2025-08" db="UniProtKB">
        <authorList>
            <consortium name="RefSeq"/>
        </authorList>
    </citation>
    <scope>IDENTIFICATION</scope>
    <source>
        <strain evidence="3">S238N-H82</strain>
        <tissue evidence="3">Testes</tissue>
    </source>
</reference>